<name>A0A3P6UD68_LITSI</name>
<dbReference type="Proteomes" id="UP000277928">
    <property type="component" value="Unassembled WGS sequence"/>
</dbReference>
<reference evidence="1 2" key="1">
    <citation type="submission" date="2018-08" db="EMBL/GenBank/DDBJ databases">
        <authorList>
            <person name="Laetsch R D."/>
            <person name="Stevens L."/>
            <person name="Kumar S."/>
            <person name="Blaxter L. M."/>
        </authorList>
    </citation>
    <scope>NUCLEOTIDE SEQUENCE [LARGE SCALE GENOMIC DNA]</scope>
</reference>
<organism evidence="1 2">
    <name type="scientific">Litomosoides sigmodontis</name>
    <name type="common">Filarial nematode worm</name>
    <dbReference type="NCBI Taxonomy" id="42156"/>
    <lineage>
        <taxon>Eukaryota</taxon>
        <taxon>Metazoa</taxon>
        <taxon>Ecdysozoa</taxon>
        <taxon>Nematoda</taxon>
        <taxon>Chromadorea</taxon>
        <taxon>Rhabditida</taxon>
        <taxon>Spirurina</taxon>
        <taxon>Spiruromorpha</taxon>
        <taxon>Filarioidea</taxon>
        <taxon>Onchocercidae</taxon>
        <taxon>Litomosoides</taxon>
    </lineage>
</organism>
<protein>
    <submittedName>
        <fullName evidence="1">Uncharacterized protein</fullName>
    </submittedName>
</protein>
<sequence length="179" mass="20882">MAVEHLPVSWYQIHPSIDFCPEFVIFEMVCHVPSHVSLFMLFPMIAFIRACDIQVRLKSETDKPFKFHLVVEAAKYWSDQLIVTGKTERQADGSFSNYHVFHVKGEKCDEKNWHVFVWGLENGSTLSAPVWKIADHRKFKMESISFVLIKLPSYIYITVKQDLKMTIGPRFGVIWCEHC</sequence>
<dbReference type="EMBL" id="UYRX01000132">
    <property type="protein sequence ID" value="VDK75061.1"/>
    <property type="molecule type" value="Genomic_DNA"/>
</dbReference>
<keyword evidence="2" id="KW-1185">Reference proteome</keyword>
<dbReference type="OMA" id="SPIWKIT"/>
<evidence type="ECO:0000313" key="1">
    <source>
        <dbReference type="EMBL" id="VDK75061.1"/>
    </source>
</evidence>
<gene>
    <name evidence="1" type="ORF">NLS_LOCUS2728</name>
</gene>
<proteinExistence type="predicted"/>
<dbReference type="OrthoDB" id="5780897at2759"/>
<evidence type="ECO:0000313" key="2">
    <source>
        <dbReference type="Proteomes" id="UP000277928"/>
    </source>
</evidence>
<dbReference type="AlphaFoldDB" id="A0A3P6UD68"/>
<accession>A0A3P6UD68</accession>